<comment type="caution">
    <text evidence="9">The sequence shown here is derived from an EMBL/GenBank/DDBJ whole genome shotgun (WGS) entry which is preliminary data.</text>
</comment>
<comment type="similarity">
    <text evidence="2 8">Belongs to the cytochrome P450 family.</text>
</comment>
<gene>
    <name evidence="9" type="ORF">DL762_009878</name>
</gene>
<proteinExistence type="inferred from homology"/>
<evidence type="ECO:0000256" key="3">
    <source>
        <dbReference type="ARBA" id="ARBA00022617"/>
    </source>
</evidence>
<keyword evidence="6 8" id="KW-0408">Iron</keyword>
<evidence type="ECO:0000256" key="7">
    <source>
        <dbReference type="ARBA" id="ARBA00023033"/>
    </source>
</evidence>
<organism evidence="9 10">
    <name type="scientific">Monosporascus cannonballus</name>
    <dbReference type="NCBI Taxonomy" id="155416"/>
    <lineage>
        <taxon>Eukaryota</taxon>
        <taxon>Fungi</taxon>
        <taxon>Dikarya</taxon>
        <taxon>Ascomycota</taxon>
        <taxon>Pezizomycotina</taxon>
        <taxon>Sordariomycetes</taxon>
        <taxon>Xylariomycetidae</taxon>
        <taxon>Xylariales</taxon>
        <taxon>Xylariales incertae sedis</taxon>
        <taxon>Monosporascus</taxon>
    </lineage>
</organism>
<dbReference type="InterPro" id="IPR017972">
    <property type="entry name" value="Cyt_P450_CS"/>
</dbReference>
<dbReference type="SUPFAM" id="SSF48264">
    <property type="entry name" value="Cytochrome P450"/>
    <property type="match status" value="1"/>
</dbReference>
<sequence length="402" mass="45060">MGDPDYGLFKNAIQFDVVRKHMQKDYGFFAASTAEELDDVFRHLLGVDSVLWKPVNVWDTCLKAISRTANRALIGLPLCRNETLLEQSSLYAKMVFQGATLIGALPSFLRPLLGPIVGLTSKRYGASCREILVPYVEEILNEWHTKKGVSMPNDGLQWMIEQCEKGGRTTVEADTIAQRLLILQLVSIYTTAYALTNIIINLYSSKQKDIFVAGIREECNRVSREHGGLSTGEAIDKLYRADSAVRESMRISPFSIIAPIRIVSPGKSLILGNGIVLPPGTRVSAPFQGVHHDSRHYENPLQYDAFRFSRKFEGPSDAGPHAGERELNVTVSKSFLTFGYGKHVCPGRWYTSQTLKQALVYLVQNYEIEFIGEREEPEAFLNAVMPPMKTQIKVRRWVKGTG</sequence>
<evidence type="ECO:0000256" key="5">
    <source>
        <dbReference type="ARBA" id="ARBA00023002"/>
    </source>
</evidence>
<accession>A0ABY0GWJ0</accession>
<dbReference type="PRINTS" id="PR00465">
    <property type="entry name" value="EP450IV"/>
</dbReference>
<keyword evidence="7 8" id="KW-0503">Monooxygenase</keyword>
<dbReference type="EMBL" id="QJNS01000698">
    <property type="protein sequence ID" value="RYO75688.1"/>
    <property type="molecule type" value="Genomic_DNA"/>
</dbReference>
<evidence type="ECO:0000313" key="9">
    <source>
        <dbReference type="EMBL" id="RYO75688.1"/>
    </source>
</evidence>
<keyword evidence="10" id="KW-1185">Reference proteome</keyword>
<dbReference type="InterPro" id="IPR001128">
    <property type="entry name" value="Cyt_P450"/>
</dbReference>
<evidence type="ECO:0008006" key="11">
    <source>
        <dbReference type="Google" id="ProtNLM"/>
    </source>
</evidence>
<name>A0ABY0GWJ0_9PEZI</name>
<dbReference type="Pfam" id="PF00067">
    <property type="entry name" value="p450"/>
    <property type="match status" value="1"/>
</dbReference>
<comment type="cofactor">
    <cofactor evidence="1">
        <name>heme</name>
        <dbReference type="ChEBI" id="CHEBI:30413"/>
    </cofactor>
</comment>
<evidence type="ECO:0000313" key="10">
    <source>
        <dbReference type="Proteomes" id="UP000294003"/>
    </source>
</evidence>
<evidence type="ECO:0000256" key="8">
    <source>
        <dbReference type="RuleBase" id="RU000461"/>
    </source>
</evidence>
<dbReference type="Gene3D" id="1.10.630.10">
    <property type="entry name" value="Cytochrome P450"/>
    <property type="match status" value="1"/>
</dbReference>
<dbReference type="PROSITE" id="PS00086">
    <property type="entry name" value="CYTOCHROME_P450"/>
    <property type="match status" value="1"/>
</dbReference>
<dbReference type="PANTHER" id="PTHR46206">
    <property type="entry name" value="CYTOCHROME P450"/>
    <property type="match status" value="1"/>
</dbReference>
<reference evidence="9 10" key="1">
    <citation type="submission" date="2018-06" db="EMBL/GenBank/DDBJ databases">
        <title>Complete Genomes of Monosporascus.</title>
        <authorList>
            <person name="Robinson A.J."/>
            <person name="Natvig D.O."/>
        </authorList>
    </citation>
    <scope>NUCLEOTIDE SEQUENCE [LARGE SCALE GENOMIC DNA]</scope>
    <source>
        <strain evidence="9 10">CBS 609.92</strain>
    </source>
</reference>
<evidence type="ECO:0000256" key="2">
    <source>
        <dbReference type="ARBA" id="ARBA00010617"/>
    </source>
</evidence>
<dbReference type="CDD" id="cd11041">
    <property type="entry name" value="CYP503A1-like"/>
    <property type="match status" value="1"/>
</dbReference>
<evidence type="ECO:0000256" key="6">
    <source>
        <dbReference type="ARBA" id="ARBA00023004"/>
    </source>
</evidence>
<keyword evidence="3 8" id="KW-0349">Heme</keyword>
<dbReference type="InterPro" id="IPR036396">
    <property type="entry name" value="Cyt_P450_sf"/>
</dbReference>
<keyword evidence="4 8" id="KW-0479">Metal-binding</keyword>
<dbReference type="InterPro" id="IPR002403">
    <property type="entry name" value="Cyt_P450_E_grp-IV"/>
</dbReference>
<keyword evidence="5 8" id="KW-0560">Oxidoreductase</keyword>
<evidence type="ECO:0000256" key="4">
    <source>
        <dbReference type="ARBA" id="ARBA00022723"/>
    </source>
</evidence>
<dbReference type="Proteomes" id="UP000294003">
    <property type="component" value="Unassembled WGS sequence"/>
</dbReference>
<evidence type="ECO:0000256" key="1">
    <source>
        <dbReference type="ARBA" id="ARBA00001971"/>
    </source>
</evidence>
<protein>
    <recommendedName>
        <fullName evidence="11">Cytochrome P450</fullName>
    </recommendedName>
</protein>
<dbReference type="PANTHER" id="PTHR46206:SF1">
    <property type="entry name" value="P450, PUTATIVE (EUROFUNG)-RELATED"/>
    <property type="match status" value="1"/>
</dbReference>